<dbReference type="RefSeq" id="WP_039402453.1">
    <property type="nucleotide sequence ID" value="NZ_JTDK01000018.1"/>
</dbReference>
<accession>A0A0B2A223</accession>
<dbReference type="AlphaFoldDB" id="A0A0B2A223"/>
<protein>
    <recommendedName>
        <fullName evidence="4">SbsA Ig-like domain-containing protein</fullName>
    </recommendedName>
</protein>
<feature type="transmembrane region" description="Helical" evidence="1">
    <location>
        <begin position="21"/>
        <end position="43"/>
    </location>
</feature>
<comment type="caution">
    <text evidence="2">The sequence shown here is derived from an EMBL/GenBank/DDBJ whole genome shotgun (WGS) entry which is preliminary data.</text>
</comment>
<evidence type="ECO:0000256" key="1">
    <source>
        <dbReference type="SAM" id="Phobius"/>
    </source>
</evidence>
<organism evidence="2 3">
    <name type="scientific">Microbacterium mangrovi</name>
    <dbReference type="NCBI Taxonomy" id="1348253"/>
    <lineage>
        <taxon>Bacteria</taxon>
        <taxon>Bacillati</taxon>
        <taxon>Actinomycetota</taxon>
        <taxon>Actinomycetes</taxon>
        <taxon>Micrococcales</taxon>
        <taxon>Microbacteriaceae</taxon>
        <taxon>Microbacterium</taxon>
    </lineage>
</organism>
<name>A0A0B2A223_9MICO</name>
<evidence type="ECO:0000313" key="2">
    <source>
        <dbReference type="EMBL" id="KHK95819.1"/>
    </source>
</evidence>
<dbReference type="OrthoDB" id="5057864at2"/>
<keyword evidence="3" id="KW-1185">Reference proteome</keyword>
<dbReference type="SUPFAM" id="SSF69304">
    <property type="entry name" value="Tricorn protease N-terminal domain"/>
    <property type="match status" value="1"/>
</dbReference>
<proteinExistence type="predicted"/>
<keyword evidence="1" id="KW-1133">Transmembrane helix</keyword>
<keyword evidence="1" id="KW-0812">Transmembrane</keyword>
<dbReference type="STRING" id="1348253.LK09_17455"/>
<dbReference type="EMBL" id="JTDK01000018">
    <property type="protein sequence ID" value="KHK95819.1"/>
    <property type="molecule type" value="Genomic_DNA"/>
</dbReference>
<reference evidence="2 3" key="1">
    <citation type="submission" date="2014-11" db="EMBL/GenBank/DDBJ databases">
        <title>Genome sequence of Microbacterium mangrovi MUSC 115(T).</title>
        <authorList>
            <person name="Lee L.-H."/>
        </authorList>
    </citation>
    <scope>NUCLEOTIDE SEQUENCE [LARGE SCALE GENOMIC DNA]</scope>
    <source>
        <strain evidence="2 3">MUSC 115</strain>
    </source>
</reference>
<gene>
    <name evidence="2" type="ORF">LK09_17455</name>
</gene>
<dbReference type="Proteomes" id="UP000031030">
    <property type="component" value="Unassembled WGS sequence"/>
</dbReference>
<evidence type="ECO:0008006" key="4">
    <source>
        <dbReference type="Google" id="ProtNLM"/>
    </source>
</evidence>
<evidence type="ECO:0000313" key="3">
    <source>
        <dbReference type="Proteomes" id="UP000031030"/>
    </source>
</evidence>
<keyword evidence="1" id="KW-0472">Membrane</keyword>
<sequence>MSTEPASRSRRASSRRRRGRAFVVTLVSVAAVLGILGLSGAVASSVQGPRVTAVQVDPQAAVAASGSRLIVTTNQSLEKIKPSQVQVTPAAAFTVDTAGRSAGVRFTLPLHEDTSYTVRVRDVAGLGGGPKTTITETFRTPRLSLYLLRRGAGTDTIYRTNLASDALTPVYTHPHIEDFRATSDHLVVSVLDTHQHGQLLVTDLAGKHARRLRLPGVGNVTNMQSADRGDLIGFEWTDAVLGTPTSRENALYTISLRAPAGTAPSRVAVPGKDTRVADWRFVPDTDAILVLPYTGRMLLTASTGKDATDLGAGVDIEGIARGSSVAVVQRADGVFAIDLASGKQHRLAKAMASNGQPVRGSAGHIAPVPGVGGGTVRLFTLLGAGDRDEGTTAYRVTDTGAATPIFHVSGADAVMQTCVSPSARYAAILVDPNVVTDSYDTYLAPMPKHLVTHIVELSTGREVRQYPGFAASWCQLSPVAFQ</sequence>